<dbReference type="InterPro" id="IPR027417">
    <property type="entry name" value="P-loop_NTPase"/>
</dbReference>
<sequence length="679" mass="77694">MRQKDQTLRDNQFRSALENMRYKACTPEDISFLRTLVSSNLPGRTSVCDNMFRNISIITARNLHKDEINRLGALRFAQETGQVLTDFYSDDTCNVNTKEAESDFTSRLRQITPEIQNSLWSQPPSANNKNIAGKLSLCIGLPIMIRNNFATELCMTRGQEGFVFGWQSKVGKQGQIVLDTLFIKLKKPPSNVKFDGLPENVVPIYPTNNNIIVQLPDDRKVPISRTQLEVLVNFAMTDFASQGKTRDENVVDLNNLQSHQAYYTALSRSSTAKGTLILQGFDPKKITGGCSGALRQEFRELEILDEITTLRYNTKLSVKVHGDTRNLLIKSFRESKGLQYVPKLVHSAIRWSKRDPLNESEIYDLTLIGFNKKRKFSDDISTSTESVENKLQQENKPSALKKKCIQEPSSQDGNHYIVPQGFIWSNNSCAYDASFTIIFTLWWSDKTLWTEKLQDIQNQFMFELVNGFDDVDQNLKSLERVRDDVRRNLDIFYPQQLQFGHFAALDNLFEAIFQTNIPTRSASYKCVNNHVRQINTLSNFYISAGARNYDSISSWALMMNEETQHICHRCGYNVYIQNEFLVLPSILGFDFSGHRLNIDNFIEINFNEERHRFRLVGIIYFGHAHFTTQVILPDGQIWFNDGIETGRNSIYNGLSTQDSLNLSTHNGKTAVVAVYAIQQ</sequence>
<dbReference type="Proteomes" id="UP000027222">
    <property type="component" value="Unassembled WGS sequence"/>
</dbReference>
<name>A0A067T9D5_GALM3</name>
<proteinExistence type="predicted"/>
<reference evidence="2" key="1">
    <citation type="journal article" date="2014" name="Proc. Natl. Acad. Sci. U.S.A.">
        <title>Extensive sampling of basidiomycete genomes demonstrates inadequacy of the white-rot/brown-rot paradigm for wood decay fungi.</title>
        <authorList>
            <person name="Riley R."/>
            <person name="Salamov A.A."/>
            <person name="Brown D.W."/>
            <person name="Nagy L.G."/>
            <person name="Floudas D."/>
            <person name="Held B.W."/>
            <person name="Levasseur A."/>
            <person name="Lombard V."/>
            <person name="Morin E."/>
            <person name="Otillar R."/>
            <person name="Lindquist E.A."/>
            <person name="Sun H."/>
            <person name="LaButti K.M."/>
            <person name="Schmutz J."/>
            <person name="Jabbour D."/>
            <person name="Luo H."/>
            <person name="Baker S.E."/>
            <person name="Pisabarro A.G."/>
            <person name="Walton J.D."/>
            <person name="Blanchette R.A."/>
            <person name="Henrissat B."/>
            <person name="Martin F."/>
            <person name="Cullen D."/>
            <person name="Hibbett D.S."/>
            <person name="Grigoriev I.V."/>
        </authorList>
    </citation>
    <scope>NUCLEOTIDE SEQUENCE [LARGE SCALE GENOMIC DNA]</scope>
    <source>
        <strain evidence="2">CBS 339.88</strain>
    </source>
</reference>
<protein>
    <recommendedName>
        <fullName evidence="3">DNA helicase</fullName>
    </recommendedName>
</protein>
<evidence type="ECO:0000313" key="1">
    <source>
        <dbReference type="EMBL" id="KDR79825.1"/>
    </source>
</evidence>
<dbReference type="STRING" id="685588.A0A067T9D5"/>
<dbReference type="AlphaFoldDB" id="A0A067T9D5"/>
<evidence type="ECO:0008006" key="3">
    <source>
        <dbReference type="Google" id="ProtNLM"/>
    </source>
</evidence>
<keyword evidence="2" id="KW-1185">Reference proteome</keyword>
<evidence type="ECO:0000313" key="2">
    <source>
        <dbReference type="Proteomes" id="UP000027222"/>
    </source>
</evidence>
<dbReference type="SUPFAM" id="SSF52540">
    <property type="entry name" value="P-loop containing nucleoside triphosphate hydrolases"/>
    <property type="match status" value="1"/>
</dbReference>
<dbReference type="EMBL" id="KL142372">
    <property type="protein sequence ID" value="KDR79825.1"/>
    <property type="molecule type" value="Genomic_DNA"/>
</dbReference>
<gene>
    <name evidence="1" type="ORF">GALMADRAFT_1360531</name>
</gene>
<accession>A0A067T9D5</accession>
<organism evidence="1 2">
    <name type="scientific">Galerina marginata (strain CBS 339.88)</name>
    <dbReference type="NCBI Taxonomy" id="685588"/>
    <lineage>
        <taxon>Eukaryota</taxon>
        <taxon>Fungi</taxon>
        <taxon>Dikarya</taxon>
        <taxon>Basidiomycota</taxon>
        <taxon>Agaricomycotina</taxon>
        <taxon>Agaricomycetes</taxon>
        <taxon>Agaricomycetidae</taxon>
        <taxon>Agaricales</taxon>
        <taxon>Agaricineae</taxon>
        <taxon>Strophariaceae</taxon>
        <taxon>Galerina</taxon>
    </lineage>
</organism>
<dbReference type="HOGENOM" id="CLU_029136_0_0_1"/>
<dbReference type="OrthoDB" id="3247165at2759"/>